<dbReference type="AlphaFoldDB" id="A0A7Y7XU25"/>
<protein>
    <submittedName>
        <fullName evidence="4">OprD family porin</fullName>
    </submittedName>
</protein>
<comment type="similarity">
    <text evidence="1">Belongs to the outer membrane porin (Opr) (TC 1.B.25) family.</text>
</comment>
<dbReference type="InterPro" id="IPR005318">
    <property type="entry name" value="OM_porin_bac"/>
</dbReference>
<evidence type="ECO:0000313" key="5">
    <source>
        <dbReference type="Proteomes" id="UP000517547"/>
    </source>
</evidence>
<dbReference type="Gene3D" id="2.40.160.10">
    <property type="entry name" value="Porin"/>
    <property type="match status" value="1"/>
</dbReference>
<dbReference type="PANTHER" id="PTHR34596:SF2">
    <property type="entry name" value="CHITOPORIN"/>
    <property type="match status" value="1"/>
</dbReference>
<evidence type="ECO:0000256" key="1">
    <source>
        <dbReference type="ARBA" id="ARBA00009075"/>
    </source>
</evidence>
<dbReference type="GO" id="GO:0016020">
    <property type="term" value="C:membrane"/>
    <property type="evidence" value="ECO:0007669"/>
    <property type="project" value="InterPro"/>
</dbReference>
<dbReference type="Pfam" id="PF03573">
    <property type="entry name" value="OprD"/>
    <property type="match status" value="1"/>
</dbReference>
<keyword evidence="3" id="KW-0732">Signal</keyword>
<organism evidence="4 5">
    <name type="scientific">Pseudomonas gingeri</name>
    <dbReference type="NCBI Taxonomy" id="117681"/>
    <lineage>
        <taxon>Bacteria</taxon>
        <taxon>Pseudomonadati</taxon>
        <taxon>Pseudomonadota</taxon>
        <taxon>Gammaproteobacteria</taxon>
        <taxon>Pseudomonadales</taxon>
        <taxon>Pseudomonadaceae</taxon>
        <taxon>Pseudomonas</taxon>
    </lineage>
</organism>
<keyword evidence="2" id="KW-0813">Transport</keyword>
<name>A0A7Y7XU25_9PSED</name>
<dbReference type="FunFam" id="2.40.160.10:FF:000008">
    <property type="entry name" value="OprD family porin"/>
    <property type="match status" value="1"/>
</dbReference>
<evidence type="ECO:0000313" key="4">
    <source>
        <dbReference type="EMBL" id="NWC12345.1"/>
    </source>
</evidence>
<gene>
    <name evidence="4" type="ORF">HX845_01675</name>
</gene>
<dbReference type="GO" id="GO:0015288">
    <property type="term" value="F:porin activity"/>
    <property type="evidence" value="ECO:0007669"/>
    <property type="project" value="TreeGrafter"/>
</dbReference>
<dbReference type="EMBL" id="JACAQE010000001">
    <property type="protein sequence ID" value="NWC12345.1"/>
    <property type="molecule type" value="Genomic_DNA"/>
</dbReference>
<accession>A0A7Y7XU25</accession>
<dbReference type="Proteomes" id="UP000517547">
    <property type="component" value="Unassembled WGS sequence"/>
</dbReference>
<reference evidence="4 5" key="1">
    <citation type="submission" date="2020-04" db="EMBL/GenBank/DDBJ databases">
        <title>Molecular characterization of pseudomonads from Agaricus bisporus reveal novel blotch 2 pathogens in Western Europe.</title>
        <authorList>
            <person name="Taparia T."/>
            <person name="Krijger M."/>
            <person name="Haynes E."/>
            <person name="Elpinstone J.G."/>
            <person name="Noble R."/>
            <person name="Van Der Wolf J."/>
        </authorList>
    </citation>
    <scope>NUCLEOTIDE SEQUENCE [LARGE SCALE GENOMIC DNA]</scope>
    <source>
        <strain evidence="4 5">IPO3738</strain>
    </source>
</reference>
<evidence type="ECO:0000256" key="2">
    <source>
        <dbReference type="ARBA" id="ARBA00022448"/>
    </source>
</evidence>
<proteinExistence type="inferred from homology"/>
<sequence length="429" mass="47394">MHLPRRYRILLSGVLIRQCLIVAGAVGLMSLSPPSRAEVFRDSSATLEARNVYFNRDFRDGPGTQQSRRDEWAQGFILKVRSGYTEGVVGFGLDMTGMLGVRLDSSPDRSGSGLLPVHADGRAASNYSKLGLTAKMKVSATELKLGTLIPLLPTIRPNDGMILPQSFEGTLLTSEELKGLKLTAGRLDSVMYRNSTDREDIALNNKNNRFQAAKGEHFDLLGGDYASPANGTFSYHVAQLEDVYRQHFVGWVFVRSLGPGTLNADLRWASSRDQGAAHGGKIDNRAFDGMLGFAVGGHTLSAGYQRMSGASAFPYLDGNDAYLVNFAQIGDFAEQGERSWQVRHDYDFAQAGIPGLTLMSRYIRGDNAQVNNIAGTGKEWERNTEIRYLIQRGPFKDVALRVRNATYRSSFSRDADETRVLVTYTLKIW</sequence>
<evidence type="ECO:0000256" key="3">
    <source>
        <dbReference type="ARBA" id="ARBA00022729"/>
    </source>
</evidence>
<comment type="caution">
    <text evidence="4">The sequence shown here is derived from an EMBL/GenBank/DDBJ whole genome shotgun (WGS) entry which is preliminary data.</text>
</comment>
<dbReference type="InterPro" id="IPR023614">
    <property type="entry name" value="Porin_dom_sf"/>
</dbReference>
<dbReference type="PANTHER" id="PTHR34596">
    <property type="entry name" value="CHITOPORIN"/>
    <property type="match status" value="1"/>
</dbReference>